<reference evidence="1 2" key="1">
    <citation type="submission" date="2023-12" db="EMBL/GenBank/DDBJ databases">
        <title>Novel species of the genus Arcicella isolated from rivers.</title>
        <authorList>
            <person name="Lu H."/>
        </authorList>
    </citation>
    <scope>NUCLEOTIDE SEQUENCE [LARGE SCALE GENOMIC DNA]</scope>
    <source>
        <strain evidence="1 2">KCTC 23307</strain>
    </source>
</reference>
<dbReference type="RefSeq" id="WP_323296610.1">
    <property type="nucleotide sequence ID" value="NZ_JAYFUM010000010.1"/>
</dbReference>
<evidence type="ECO:0000313" key="2">
    <source>
        <dbReference type="Proteomes" id="UP001302949"/>
    </source>
</evidence>
<gene>
    <name evidence="1" type="ORF">VB248_09890</name>
</gene>
<dbReference type="CDD" id="cd03025">
    <property type="entry name" value="DsbA_FrnE_like"/>
    <property type="match status" value="1"/>
</dbReference>
<proteinExistence type="predicted"/>
<keyword evidence="2" id="KW-1185">Reference proteome</keyword>
<dbReference type="Pfam" id="PF13743">
    <property type="entry name" value="Thioredoxin_5"/>
    <property type="match status" value="1"/>
</dbReference>
<dbReference type="PANTHER" id="PTHR13887">
    <property type="entry name" value="GLUTATHIONE S-TRANSFERASE KAPPA"/>
    <property type="match status" value="1"/>
</dbReference>
<dbReference type="SUPFAM" id="SSF52833">
    <property type="entry name" value="Thioredoxin-like"/>
    <property type="match status" value="1"/>
</dbReference>
<dbReference type="Gene3D" id="1.10.472.60">
    <property type="entry name" value="putative protein disulfide isomerase domain"/>
    <property type="match status" value="1"/>
</dbReference>
<comment type="caution">
    <text evidence="1">The sequence shown here is derived from an EMBL/GenBank/DDBJ whole genome shotgun (WGS) entry which is preliminary data.</text>
</comment>
<dbReference type="EMBL" id="JAYFUM010000010">
    <property type="protein sequence ID" value="MEA5139448.1"/>
    <property type="molecule type" value="Genomic_DNA"/>
</dbReference>
<organism evidence="1 2">
    <name type="scientific">Arcicella rigui</name>
    <dbReference type="NCBI Taxonomy" id="797020"/>
    <lineage>
        <taxon>Bacteria</taxon>
        <taxon>Pseudomonadati</taxon>
        <taxon>Bacteroidota</taxon>
        <taxon>Cytophagia</taxon>
        <taxon>Cytophagales</taxon>
        <taxon>Flectobacillaceae</taxon>
        <taxon>Arcicella</taxon>
    </lineage>
</organism>
<name>A0ABU5Q9M8_9BACT</name>
<evidence type="ECO:0000313" key="1">
    <source>
        <dbReference type="EMBL" id="MEA5139448.1"/>
    </source>
</evidence>
<accession>A0ABU5Q9M8</accession>
<dbReference type="Gene3D" id="3.40.30.10">
    <property type="entry name" value="Glutaredoxin"/>
    <property type="match status" value="1"/>
</dbReference>
<dbReference type="Proteomes" id="UP001302949">
    <property type="component" value="Unassembled WGS sequence"/>
</dbReference>
<dbReference type="InterPro" id="IPR036249">
    <property type="entry name" value="Thioredoxin-like_sf"/>
</dbReference>
<sequence>MAKNILNNPLICDVEEGICEISKSTYNTENLIEKPLQKPVRITYFTDPICSSCWGVEPQLRKLKLEYGEYFEIDYKMGGLLPDWNYNRGGISKPSDVAHHWDEVSLYYEMPIDGNIWIEDPLHSSYPPSIAFKAAQRQSPKKAIAFLRRIREMVFMEKKRITKWEYLVEAALEVGLDVVQLKADFEGPALQDFKEDLFQTQTFEVQGFPTFFFKDETGNQFIVCGFKPYQYFEKAILNLVPDVQKKTIKSDLESMFEYYPTLTSKEFAVLTDTSVSDAERKLYAYYQQNMLEKIEIKNGILWIKKR</sequence>
<protein>
    <submittedName>
        <fullName evidence="1">DsbA family protein</fullName>
    </submittedName>
</protein>
<dbReference type="PANTHER" id="PTHR13887:SF54">
    <property type="entry name" value="DSBA FAMILY PROTEIN"/>
    <property type="match status" value="1"/>
</dbReference>